<name>A0ACC0CR27_9PEZI</name>
<protein>
    <submittedName>
        <fullName evidence="1">Hint-domain-containing protein</fullName>
    </submittedName>
</protein>
<sequence>MSDFTDPPPPYSPAREQPIFPLPAITSDPAKLSIHHSPNYNGMVVRIQPPAAPNVPQPDHIPCDIVLVIDVSGSMNSEAKSKTNGEDGNLSSERFGFSILDLTKHAARTILSTLGEEDRLGVVTFGTSAKVIQGLLPMDHYNKKQTDLKIGALATGNATNLWHGIQEGIRLFDGQRDTGRVPAIMVLTDGMPNHKNPTKGFIPALRETYETLPATIHTFGFGYHLESGLLKSIAELAGGNYAFIPDANMIGTVFINAVAHLQSTFGTRCTLEVAASKGIRLQTIAGTTIDWRKRGEMDAGPITIHIGNLQYGQSRDIFLELCKQPDETAATSATVIAELVYSQMTAEQHHIHIEENILGLSHLSESEVAYHKSRSMLCSFFSSLFPLAGTEEYRTAKAITERHQEAFRNLLESIPARTYADKQNKSLMLDLDGEVRLALSRADYFATWGCHYFFSLWNAHAKQLRNSFKDHGPLMYNENACFIKRRDVLDNAFNSLPAPSQHHARVATRSSYNISMRSLNVEDNPCFSGSSRVALASGRQVPVRKLRRGVSVRTPTGSRLVSAVLKTMVHGAAMCKVGDLVVTPWHPVKVNDTATGSATGWVFPADLEQPQVVLYSGPIYSVLLHPSRNVESHALHFGGVWAVTLGHGLVQGDDVRAHRFLGDYVEVKRAIMRLRPRKDGVALSGGVKRRGGDGLVSGFKKSTL</sequence>
<keyword evidence="2" id="KW-1185">Reference proteome</keyword>
<dbReference type="EMBL" id="MU394364">
    <property type="protein sequence ID" value="KAI6082745.1"/>
    <property type="molecule type" value="Genomic_DNA"/>
</dbReference>
<dbReference type="Proteomes" id="UP001497680">
    <property type="component" value="Unassembled WGS sequence"/>
</dbReference>
<evidence type="ECO:0000313" key="1">
    <source>
        <dbReference type="EMBL" id="KAI6082745.1"/>
    </source>
</evidence>
<evidence type="ECO:0000313" key="2">
    <source>
        <dbReference type="Proteomes" id="UP001497680"/>
    </source>
</evidence>
<comment type="caution">
    <text evidence="1">The sequence shown here is derived from an EMBL/GenBank/DDBJ whole genome shotgun (WGS) entry which is preliminary data.</text>
</comment>
<proteinExistence type="predicted"/>
<gene>
    <name evidence="1" type="ORF">F4821DRAFT_246365</name>
</gene>
<accession>A0ACC0CR27</accession>
<organism evidence="1 2">
    <name type="scientific">Hypoxylon rubiginosum</name>
    <dbReference type="NCBI Taxonomy" id="110542"/>
    <lineage>
        <taxon>Eukaryota</taxon>
        <taxon>Fungi</taxon>
        <taxon>Dikarya</taxon>
        <taxon>Ascomycota</taxon>
        <taxon>Pezizomycotina</taxon>
        <taxon>Sordariomycetes</taxon>
        <taxon>Xylariomycetidae</taxon>
        <taxon>Xylariales</taxon>
        <taxon>Hypoxylaceae</taxon>
        <taxon>Hypoxylon</taxon>
    </lineage>
</organism>
<reference evidence="1 2" key="1">
    <citation type="journal article" date="2022" name="New Phytol.">
        <title>Ecological generalism drives hyperdiversity of secondary metabolite gene clusters in xylarialean endophytes.</title>
        <authorList>
            <person name="Franco M.E.E."/>
            <person name="Wisecaver J.H."/>
            <person name="Arnold A.E."/>
            <person name="Ju Y.M."/>
            <person name="Slot J.C."/>
            <person name="Ahrendt S."/>
            <person name="Moore L.P."/>
            <person name="Eastman K.E."/>
            <person name="Scott K."/>
            <person name="Konkel Z."/>
            <person name="Mondo S.J."/>
            <person name="Kuo A."/>
            <person name="Hayes R.D."/>
            <person name="Haridas S."/>
            <person name="Andreopoulos B."/>
            <person name="Riley R."/>
            <person name="LaButti K."/>
            <person name="Pangilinan J."/>
            <person name="Lipzen A."/>
            <person name="Amirebrahimi M."/>
            <person name="Yan J."/>
            <person name="Adam C."/>
            <person name="Keymanesh K."/>
            <person name="Ng V."/>
            <person name="Louie K."/>
            <person name="Northen T."/>
            <person name="Drula E."/>
            <person name="Henrissat B."/>
            <person name="Hsieh H.M."/>
            <person name="Youens-Clark K."/>
            <person name="Lutzoni F."/>
            <person name="Miadlikowska J."/>
            <person name="Eastwood D.C."/>
            <person name="Hamelin R.C."/>
            <person name="Grigoriev I.V."/>
            <person name="U'Ren J.M."/>
        </authorList>
    </citation>
    <scope>NUCLEOTIDE SEQUENCE [LARGE SCALE GENOMIC DNA]</scope>
    <source>
        <strain evidence="1 2">ER1909</strain>
    </source>
</reference>